<dbReference type="PANTHER" id="PTHR23502">
    <property type="entry name" value="MAJOR FACILITATOR SUPERFAMILY"/>
    <property type="match status" value="1"/>
</dbReference>
<feature type="transmembrane region" description="Helical" evidence="5">
    <location>
        <begin position="429"/>
        <end position="446"/>
    </location>
</feature>
<evidence type="ECO:0000256" key="2">
    <source>
        <dbReference type="ARBA" id="ARBA00022692"/>
    </source>
</evidence>
<feature type="transmembrane region" description="Helical" evidence="5">
    <location>
        <begin position="170"/>
        <end position="198"/>
    </location>
</feature>
<gene>
    <name evidence="7" type="ORF">PEGY_LOCUS1731</name>
</gene>
<dbReference type="GO" id="GO:0015606">
    <property type="term" value="F:spermidine transmembrane transporter activity"/>
    <property type="evidence" value="ECO:0007669"/>
    <property type="project" value="TreeGrafter"/>
</dbReference>
<dbReference type="InterPro" id="IPR011701">
    <property type="entry name" value="MFS"/>
</dbReference>
<evidence type="ECO:0000256" key="1">
    <source>
        <dbReference type="ARBA" id="ARBA00004141"/>
    </source>
</evidence>
<feature type="transmembrane region" description="Helical" evidence="5">
    <location>
        <begin position="86"/>
        <end position="104"/>
    </location>
</feature>
<evidence type="ECO:0000256" key="5">
    <source>
        <dbReference type="SAM" id="Phobius"/>
    </source>
</evidence>
<dbReference type="GO" id="GO:0000297">
    <property type="term" value="F:spermine transmembrane transporter activity"/>
    <property type="evidence" value="ECO:0007669"/>
    <property type="project" value="TreeGrafter"/>
</dbReference>
<dbReference type="OrthoDB" id="3936150at2759"/>
<evidence type="ECO:0000313" key="8">
    <source>
        <dbReference type="Proteomes" id="UP001154252"/>
    </source>
</evidence>
<feature type="transmembrane region" description="Helical" evidence="5">
    <location>
        <begin position="349"/>
        <end position="373"/>
    </location>
</feature>
<organism evidence="7 8">
    <name type="scientific">Penicillium egyptiacum</name>
    <dbReference type="NCBI Taxonomy" id="1303716"/>
    <lineage>
        <taxon>Eukaryota</taxon>
        <taxon>Fungi</taxon>
        <taxon>Dikarya</taxon>
        <taxon>Ascomycota</taxon>
        <taxon>Pezizomycotina</taxon>
        <taxon>Eurotiomycetes</taxon>
        <taxon>Eurotiomycetidae</taxon>
        <taxon>Eurotiales</taxon>
        <taxon>Aspergillaceae</taxon>
        <taxon>Penicillium</taxon>
    </lineage>
</organism>
<keyword evidence="2 5" id="KW-0812">Transmembrane</keyword>
<dbReference type="PANTHER" id="PTHR23502:SF182">
    <property type="entry name" value="POLYAMINE TRANSPORTER, PUTATIVE-RELATED"/>
    <property type="match status" value="1"/>
</dbReference>
<reference evidence="7" key="1">
    <citation type="submission" date="2021-07" db="EMBL/GenBank/DDBJ databases">
        <authorList>
            <person name="Branca A.L. A."/>
        </authorList>
    </citation>
    <scope>NUCLEOTIDE SEQUENCE</scope>
</reference>
<dbReference type="PROSITE" id="PS50850">
    <property type="entry name" value="MFS"/>
    <property type="match status" value="1"/>
</dbReference>
<feature type="transmembrane region" description="Helical" evidence="5">
    <location>
        <begin position="452"/>
        <end position="474"/>
    </location>
</feature>
<sequence length="495" mass="54300">MEFSPSSATSAKTPPVPELGLECGDHQEVSGCENPRDWPRARRFIFVVGACIAPFAMIYGNSIYVASIPGVIERFGVSTTLAISPISFYCLGQIIGPPIAASFSEFFGRKWIMRISIPMALLFTALGGAAKNFETLVIYRFLSSLAISPAGTVSVGIVNDLWDVALSKTGTLLALTVALMNLLPAAIGSSTGAALVTLTDDWRWTFWLNAILLGGIVLLTFPVPETYHLYLAKKHNKNKGASVSPINYKRTLRMAFTRPLYMLLIEPVVLPTSLACAILQAILFCWYIAYPVIFKRVYQFTEKEQGLAFLPILGGNILGVLVIGICDKLKYQKAREAAIKTDTKVEPELRLIAACIGSVTAPVSIFCNLLTLLQSGLHGLHDRKLHWIAPMLSGVLFGISHATVAMSYTVYKNDIYGAEYGASAFAGEVMLRYVLSAATPLFWVQAMERLRINWSTSLLGFISLTLVPVPWVLIQYGPYLRSKSKYIPVGLDPRR</sequence>
<dbReference type="EMBL" id="CAJVRC010000839">
    <property type="protein sequence ID" value="CAG8888674.1"/>
    <property type="molecule type" value="Genomic_DNA"/>
</dbReference>
<protein>
    <recommendedName>
        <fullName evidence="6">Major facilitator superfamily (MFS) profile domain-containing protein</fullName>
    </recommendedName>
</protein>
<dbReference type="GO" id="GO:0005886">
    <property type="term" value="C:plasma membrane"/>
    <property type="evidence" value="ECO:0007669"/>
    <property type="project" value="TreeGrafter"/>
</dbReference>
<evidence type="ECO:0000313" key="7">
    <source>
        <dbReference type="EMBL" id="CAG8888674.1"/>
    </source>
</evidence>
<dbReference type="InterPro" id="IPR020846">
    <property type="entry name" value="MFS_dom"/>
</dbReference>
<keyword evidence="8" id="KW-1185">Reference proteome</keyword>
<feature type="transmembrane region" description="Helical" evidence="5">
    <location>
        <begin position="309"/>
        <end position="329"/>
    </location>
</feature>
<feature type="transmembrane region" description="Helical" evidence="5">
    <location>
        <begin position="204"/>
        <end position="224"/>
    </location>
</feature>
<feature type="transmembrane region" description="Helical" evidence="5">
    <location>
        <begin position="385"/>
        <end position="408"/>
    </location>
</feature>
<feature type="transmembrane region" description="Helical" evidence="5">
    <location>
        <begin position="44"/>
        <end position="66"/>
    </location>
</feature>
<comment type="subcellular location">
    <subcellularLocation>
        <location evidence="1">Membrane</location>
        <topology evidence="1">Multi-pass membrane protein</topology>
    </subcellularLocation>
</comment>
<accession>A0A9W4K5L6</accession>
<keyword evidence="4 5" id="KW-0472">Membrane</keyword>
<feature type="transmembrane region" description="Helical" evidence="5">
    <location>
        <begin position="111"/>
        <end position="130"/>
    </location>
</feature>
<dbReference type="Proteomes" id="UP001154252">
    <property type="component" value="Unassembled WGS sequence"/>
</dbReference>
<evidence type="ECO:0000259" key="6">
    <source>
        <dbReference type="PROSITE" id="PS50850"/>
    </source>
</evidence>
<evidence type="ECO:0000256" key="3">
    <source>
        <dbReference type="ARBA" id="ARBA00022989"/>
    </source>
</evidence>
<dbReference type="InterPro" id="IPR036259">
    <property type="entry name" value="MFS_trans_sf"/>
</dbReference>
<feature type="transmembrane region" description="Helical" evidence="5">
    <location>
        <begin position="260"/>
        <end position="289"/>
    </location>
</feature>
<proteinExistence type="predicted"/>
<feature type="transmembrane region" description="Helical" evidence="5">
    <location>
        <begin position="136"/>
        <end position="158"/>
    </location>
</feature>
<dbReference type="Pfam" id="PF07690">
    <property type="entry name" value="MFS_1"/>
    <property type="match status" value="1"/>
</dbReference>
<name>A0A9W4K5L6_9EURO</name>
<keyword evidence="3 5" id="KW-1133">Transmembrane helix</keyword>
<comment type="caution">
    <text evidence="7">The sequence shown here is derived from an EMBL/GenBank/DDBJ whole genome shotgun (WGS) entry which is preliminary data.</text>
</comment>
<dbReference type="AlphaFoldDB" id="A0A9W4K5L6"/>
<feature type="domain" description="Major facilitator superfamily (MFS) profile" evidence="6">
    <location>
        <begin position="46"/>
        <end position="483"/>
    </location>
</feature>
<evidence type="ECO:0000256" key="4">
    <source>
        <dbReference type="ARBA" id="ARBA00023136"/>
    </source>
</evidence>
<dbReference type="Gene3D" id="1.20.1250.20">
    <property type="entry name" value="MFS general substrate transporter like domains"/>
    <property type="match status" value="1"/>
</dbReference>
<dbReference type="SUPFAM" id="SSF103473">
    <property type="entry name" value="MFS general substrate transporter"/>
    <property type="match status" value="1"/>
</dbReference>